<comment type="pathway">
    <text evidence="11">Porphyrin-containing compound metabolism.</text>
</comment>
<dbReference type="AlphaFoldDB" id="A0A5B9QGE8"/>
<dbReference type="Pfam" id="PF02628">
    <property type="entry name" value="COX15-CtaA"/>
    <property type="match status" value="1"/>
</dbReference>
<evidence type="ECO:0000256" key="7">
    <source>
        <dbReference type="ARBA" id="ARBA00023004"/>
    </source>
</evidence>
<feature type="transmembrane region" description="Helical" evidence="12">
    <location>
        <begin position="171"/>
        <end position="192"/>
    </location>
</feature>
<keyword evidence="10" id="KW-1015">Disulfide bond</keyword>
<comment type="subcellular location">
    <subcellularLocation>
        <location evidence="1">Membrane</location>
        <topology evidence="1">Multi-pass membrane protein</topology>
    </subcellularLocation>
</comment>
<reference evidence="13 14" key="1">
    <citation type="submission" date="2019-08" db="EMBL/GenBank/DDBJ databases">
        <title>Deep-cultivation of Planctomycetes and their phenomic and genomic characterization uncovers novel biology.</title>
        <authorList>
            <person name="Wiegand S."/>
            <person name="Jogler M."/>
            <person name="Boedeker C."/>
            <person name="Pinto D."/>
            <person name="Vollmers J."/>
            <person name="Rivas-Marin E."/>
            <person name="Kohn T."/>
            <person name="Peeters S.H."/>
            <person name="Heuer A."/>
            <person name="Rast P."/>
            <person name="Oberbeckmann S."/>
            <person name="Bunk B."/>
            <person name="Jeske O."/>
            <person name="Meyerdierks A."/>
            <person name="Storesund J.E."/>
            <person name="Kallscheuer N."/>
            <person name="Luecker S."/>
            <person name="Lage O.M."/>
            <person name="Pohl T."/>
            <person name="Merkel B.J."/>
            <person name="Hornburger P."/>
            <person name="Mueller R.-W."/>
            <person name="Bruemmer F."/>
            <person name="Labrenz M."/>
            <person name="Spormann A.M."/>
            <person name="Op den Camp H."/>
            <person name="Overmann J."/>
            <person name="Amann R."/>
            <person name="Jetten M.S.M."/>
            <person name="Mascher T."/>
            <person name="Medema M.H."/>
            <person name="Devos D.P."/>
            <person name="Kaster A.-K."/>
            <person name="Ovreas L."/>
            <person name="Rohde M."/>
            <person name="Galperin M.Y."/>
            <person name="Jogler C."/>
        </authorList>
    </citation>
    <scope>NUCLEOTIDE SEQUENCE [LARGE SCALE GENOMIC DNA]</scope>
    <source>
        <strain evidence="13 14">Pr1d</strain>
    </source>
</reference>
<dbReference type="PANTHER" id="PTHR35457:SF1">
    <property type="entry name" value="HEME A SYNTHASE"/>
    <property type="match status" value="1"/>
</dbReference>
<feature type="transmembrane region" description="Helical" evidence="12">
    <location>
        <begin position="12"/>
        <end position="31"/>
    </location>
</feature>
<feature type="transmembrane region" description="Helical" evidence="12">
    <location>
        <begin position="73"/>
        <end position="90"/>
    </location>
</feature>
<evidence type="ECO:0000313" key="13">
    <source>
        <dbReference type="EMBL" id="QEG36979.1"/>
    </source>
</evidence>
<proteinExistence type="predicted"/>
<evidence type="ECO:0000256" key="10">
    <source>
        <dbReference type="ARBA" id="ARBA00023157"/>
    </source>
</evidence>
<keyword evidence="8" id="KW-0350">Heme biosynthesis</keyword>
<keyword evidence="3 12" id="KW-0812">Transmembrane</keyword>
<accession>A0A5B9QGE8</accession>
<sequence>MNSLQSIRSPLVHRWAWFLACATFPLIWWGGLVTTTGAGMAFRDWLTSDGYFMPFYPWLSSTGDKFIEHGHRLLGMTVGLLAIGLVAITWKKEPRHWVRMFSLAILVGVILQGALGGMRVVFDERTLALVHGCTGPLFFAMCAAMVVFTSRWWQDSQPPAGVASNPQSAKFFRLAVLTTILAFLQLVAGAVVRHSPHLVGKSAAAIFQAAVYFHVLLALAIVVHGVLLVWQANRCGLPSGRCWLLASLIGFQIALGGSTWIVKYGLPRWASRIFGELTFANTADNAYQAVIVTSHVAVGSLILVTSLAIALRAARQLRIGIPKTIGSASSRLGVAL</sequence>
<keyword evidence="2" id="KW-1003">Cell membrane</keyword>
<evidence type="ECO:0000256" key="1">
    <source>
        <dbReference type="ARBA" id="ARBA00004141"/>
    </source>
</evidence>
<feature type="transmembrane region" description="Helical" evidence="12">
    <location>
        <begin position="242"/>
        <end position="266"/>
    </location>
</feature>
<feature type="transmembrane region" description="Helical" evidence="12">
    <location>
        <begin position="128"/>
        <end position="150"/>
    </location>
</feature>
<evidence type="ECO:0000256" key="2">
    <source>
        <dbReference type="ARBA" id="ARBA00022475"/>
    </source>
</evidence>
<gene>
    <name evidence="13" type="primary">ctaA</name>
    <name evidence="13" type="ORF">Pr1d_43190</name>
</gene>
<feature type="transmembrane region" description="Helical" evidence="12">
    <location>
        <begin position="204"/>
        <end position="230"/>
    </location>
</feature>
<evidence type="ECO:0000256" key="9">
    <source>
        <dbReference type="ARBA" id="ARBA00023136"/>
    </source>
</evidence>
<dbReference type="InterPro" id="IPR050450">
    <property type="entry name" value="COX15/CtaA_HemeA_synthase"/>
</dbReference>
<keyword evidence="6" id="KW-0560">Oxidoreductase</keyword>
<protein>
    <submittedName>
        <fullName evidence="13">Heme A synthase</fullName>
    </submittedName>
</protein>
<feature type="transmembrane region" description="Helical" evidence="12">
    <location>
        <begin position="286"/>
        <end position="311"/>
    </location>
</feature>
<dbReference type="KEGG" id="bgok:Pr1d_43190"/>
<dbReference type="GO" id="GO:0016020">
    <property type="term" value="C:membrane"/>
    <property type="evidence" value="ECO:0007669"/>
    <property type="project" value="UniProtKB-SubCell"/>
</dbReference>
<dbReference type="OrthoDB" id="128939at2"/>
<organism evidence="13 14">
    <name type="scientific">Bythopirellula goksoeyrii</name>
    <dbReference type="NCBI Taxonomy" id="1400387"/>
    <lineage>
        <taxon>Bacteria</taxon>
        <taxon>Pseudomonadati</taxon>
        <taxon>Planctomycetota</taxon>
        <taxon>Planctomycetia</taxon>
        <taxon>Pirellulales</taxon>
        <taxon>Lacipirellulaceae</taxon>
        <taxon>Bythopirellula</taxon>
    </lineage>
</organism>
<dbReference type="Proteomes" id="UP000323917">
    <property type="component" value="Chromosome"/>
</dbReference>
<evidence type="ECO:0000313" key="14">
    <source>
        <dbReference type="Proteomes" id="UP000323917"/>
    </source>
</evidence>
<dbReference type="GO" id="GO:0016491">
    <property type="term" value="F:oxidoreductase activity"/>
    <property type="evidence" value="ECO:0007669"/>
    <property type="project" value="UniProtKB-KW"/>
</dbReference>
<dbReference type="EMBL" id="CP042913">
    <property type="protein sequence ID" value="QEG36979.1"/>
    <property type="molecule type" value="Genomic_DNA"/>
</dbReference>
<evidence type="ECO:0000256" key="4">
    <source>
        <dbReference type="ARBA" id="ARBA00022723"/>
    </source>
</evidence>
<keyword evidence="14" id="KW-1185">Reference proteome</keyword>
<dbReference type="PANTHER" id="PTHR35457">
    <property type="entry name" value="HEME A SYNTHASE"/>
    <property type="match status" value="1"/>
</dbReference>
<keyword evidence="4" id="KW-0479">Metal-binding</keyword>
<feature type="transmembrane region" description="Helical" evidence="12">
    <location>
        <begin position="102"/>
        <end position="122"/>
    </location>
</feature>
<dbReference type="GO" id="GO:0006784">
    <property type="term" value="P:heme A biosynthetic process"/>
    <property type="evidence" value="ECO:0007669"/>
    <property type="project" value="InterPro"/>
</dbReference>
<evidence type="ECO:0000256" key="8">
    <source>
        <dbReference type="ARBA" id="ARBA00023133"/>
    </source>
</evidence>
<evidence type="ECO:0000256" key="12">
    <source>
        <dbReference type="SAM" id="Phobius"/>
    </source>
</evidence>
<keyword evidence="5 12" id="KW-1133">Transmembrane helix</keyword>
<keyword evidence="9 12" id="KW-0472">Membrane</keyword>
<evidence type="ECO:0000256" key="11">
    <source>
        <dbReference type="ARBA" id="ARBA00023444"/>
    </source>
</evidence>
<keyword evidence="7" id="KW-0408">Iron</keyword>
<name>A0A5B9QGE8_9BACT</name>
<dbReference type="GO" id="GO:0046872">
    <property type="term" value="F:metal ion binding"/>
    <property type="evidence" value="ECO:0007669"/>
    <property type="project" value="UniProtKB-KW"/>
</dbReference>
<dbReference type="InterPro" id="IPR003780">
    <property type="entry name" value="COX15/CtaA_fam"/>
</dbReference>
<evidence type="ECO:0000256" key="5">
    <source>
        <dbReference type="ARBA" id="ARBA00022989"/>
    </source>
</evidence>
<evidence type="ECO:0000256" key="6">
    <source>
        <dbReference type="ARBA" id="ARBA00023002"/>
    </source>
</evidence>
<evidence type="ECO:0000256" key="3">
    <source>
        <dbReference type="ARBA" id="ARBA00022692"/>
    </source>
</evidence>